<dbReference type="Proteomes" id="UP000327085">
    <property type="component" value="Chromosome 3"/>
</dbReference>
<dbReference type="PANTHER" id="PTHR36713">
    <property type="entry name" value="OS09G0344700 PROTEIN"/>
    <property type="match status" value="1"/>
</dbReference>
<evidence type="ECO:0000313" key="2">
    <source>
        <dbReference type="Proteomes" id="UP000327085"/>
    </source>
</evidence>
<reference evidence="2" key="1">
    <citation type="journal article" date="2020" name="Plant J.">
        <title>Transposons played a major role in the diversification between the closely related almond and peach genomes: results from the almond genome sequence.</title>
        <authorList>
            <person name="Alioto T."/>
            <person name="Alexiou K.G."/>
            <person name="Bardil A."/>
            <person name="Barteri F."/>
            <person name="Castanera R."/>
            <person name="Cruz F."/>
            <person name="Dhingra A."/>
            <person name="Duval H."/>
            <person name="Fernandez I Marti A."/>
            <person name="Frias L."/>
            <person name="Galan B."/>
            <person name="Garcia J.L."/>
            <person name="Howad W."/>
            <person name="Gomez-Garrido J."/>
            <person name="Gut M."/>
            <person name="Julca I."/>
            <person name="Morata J."/>
            <person name="Puigdomenech P."/>
            <person name="Ribeca P."/>
            <person name="Rubio Cabetas M.J."/>
            <person name="Vlasova A."/>
            <person name="Wirthensohn M."/>
            <person name="Garcia-Mas J."/>
            <person name="Gabaldon T."/>
            <person name="Casacuberta J.M."/>
            <person name="Arus P."/>
        </authorList>
    </citation>
    <scope>NUCLEOTIDE SEQUENCE [LARGE SCALE GENOMIC DNA]</scope>
    <source>
        <strain evidence="2">cv. Texas</strain>
    </source>
</reference>
<sequence>MRKRVKAHHSSSNQTDTVFSTSFAALPLLLRLRLVRVFEHEAFPQISTMEATKEQGAGLLHHILPPRLEDAGLEDCALPADSIKEAFLKAATAVKSRSTSIFTADEDEEAFEDCISDPWPDLKVPADEVIGAGPETRSTAPCGGDKGRSVEVGGDEVVVGGEEVKGDKVIVGGEDVREGGDRACVDGLAGLEIGGKKNSKVRNGDGEGPILVGGYV</sequence>
<dbReference type="InParanoid" id="A0A5E4ESJ3"/>
<dbReference type="FunCoup" id="A0A5E4ESJ3">
    <property type="interactions" value="370"/>
</dbReference>
<gene>
    <name evidence="1" type="ORF">ALMOND_2B014203</name>
</gene>
<proteinExistence type="predicted"/>
<name>A0A5E4ESJ3_PRUDU</name>
<protein>
    <submittedName>
        <fullName evidence="1">PREDICTED: LOW QUALITY PROTEIN</fullName>
    </submittedName>
</protein>
<dbReference type="EMBL" id="CABIKO010000031">
    <property type="protein sequence ID" value="VVA18727.1"/>
    <property type="molecule type" value="Genomic_DNA"/>
</dbReference>
<dbReference type="PANTHER" id="PTHR36713:SF1">
    <property type="entry name" value="OS09G0344700 PROTEIN"/>
    <property type="match status" value="1"/>
</dbReference>
<dbReference type="Gramene" id="VVA18727">
    <property type="protein sequence ID" value="VVA18727"/>
    <property type="gene ID" value="Prudul26B014203"/>
</dbReference>
<accession>A0A5E4ESJ3</accession>
<dbReference type="AlphaFoldDB" id="A0A5E4ESJ3"/>
<evidence type="ECO:0000313" key="1">
    <source>
        <dbReference type="EMBL" id="VVA18727.1"/>
    </source>
</evidence>
<organism evidence="1 2">
    <name type="scientific">Prunus dulcis</name>
    <name type="common">Almond</name>
    <name type="synonym">Amygdalus dulcis</name>
    <dbReference type="NCBI Taxonomy" id="3755"/>
    <lineage>
        <taxon>Eukaryota</taxon>
        <taxon>Viridiplantae</taxon>
        <taxon>Streptophyta</taxon>
        <taxon>Embryophyta</taxon>
        <taxon>Tracheophyta</taxon>
        <taxon>Spermatophyta</taxon>
        <taxon>Magnoliopsida</taxon>
        <taxon>eudicotyledons</taxon>
        <taxon>Gunneridae</taxon>
        <taxon>Pentapetalae</taxon>
        <taxon>rosids</taxon>
        <taxon>fabids</taxon>
        <taxon>Rosales</taxon>
        <taxon>Rosaceae</taxon>
        <taxon>Amygdaloideae</taxon>
        <taxon>Amygdaleae</taxon>
        <taxon>Prunus</taxon>
    </lineage>
</organism>
<dbReference type="OMA" id="CTISCNL"/>